<dbReference type="PANTHER" id="PTHR11685">
    <property type="entry name" value="RBR FAMILY RING FINGER AND IBR DOMAIN-CONTAINING"/>
    <property type="match status" value="1"/>
</dbReference>
<dbReference type="Proteomes" id="UP000623467">
    <property type="component" value="Unassembled WGS sequence"/>
</dbReference>
<dbReference type="GO" id="GO:0008270">
    <property type="term" value="F:zinc ion binding"/>
    <property type="evidence" value="ECO:0007669"/>
    <property type="project" value="UniProtKB-KW"/>
</dbReference>
<evidence type="ECO:0000256" key="3">
    <source>
        <dbReference type="ARBA" id="ARBA00022786"/>
    </source>
</evidence>
<sequence length="348" mass="38698">MLIYYRQNTGRDALDPSLYSPSLICQIDFAMLPEGRVDLVNCPRTSTFLLTFSLMATLDIDTTTAALISQLALDDIADIRNASKGKAREGDPPSDAECALRAYAEEVDDMQRFFHDLKLARSIDNALELDQPVLSVLSVVEDGLRDDHVYAQALENGQALPLQSEPQRLLEDPDFLRLGSDDVKDTVGHGDGAPVNELVRVIHETPTRTQCVICRDDFLAHTLFMAPCNHSYCRQCLSNLATSCIGDESLFPLQCCRQNLPMDGPRGVFAQLDFRLKMSLRKKAAEFGTLFKDRLYCPKPTCSRFLGSIADHLDNTVCPHCATQVCVACKGRPRILTRAAGKTWLLNR</sequence>
<accession>A0A8H7CH90</accession>
<dbReference type="InterPro" id="IPR001841">
    <property type="entry name" value="Znf_RING"/>
</dbReference>
<evidence type="ECO:0000256" key="4">
    <source>
        <dbReference type="ARBA" id="ARBA00022833"/>
    </source>
</evidence>
<dbReference type="EMBL" id="JACAZH010000034">
    <property type="protein sequence ID" value="KAF7337330.1"/>
    <property type="molecule type" value="Genomic_DNA"/>
</dbReference>
<evidence type="ECO:0000256" key="5">
    <source>
        <dbReference type="PROSITE-ProRule" id="PRU00175"/>
    </source>
</evidence>
<evidence type="ECO:0000256" key="2">
    <source>
        <dbReference type="ARBA" id="ARBA00022771"/>
    </source>
</evidence>
<dbReference type="GO" id="GO:0016567">
    <property type="term" value="P:protein ubiquitination"/>
    <property type="evidence" value="ECO:0007669"/>
    <property type="project" value="InterPro"/>
</dbReference>
<name>A0A8H7CH90_9AGAR</name>
<dbReference type="OrthoDB" id="9977870at2759"/>
<dbReference type="InterPro" id="IPR018957">
    <property type="entry name" value="Znf_C3HC4_RING-type"/>
</dbReference>
<keyword evidence="4" id="KW-0862">Zinc</keyword>
<keyword evidence="3" id="KW-0833">Ubl conjugation pathway</keyword>
<dbReference type="Pfam" id="PF01485">
    <property type="entry name" value="IBR"/>
    <property type="match status" value="1"/>
</dbReference>
<dbReference type="SUPFAM" id="SSF57850">
    <property type="entry name" value="RING/U-box"/>
    <property type="match status" value="1"/>
</dbReference>
<dbReference type="PROSITE" id="PS50089">
    <property type="entry name" value="ZF_RING_2"/>
    <property type="match status" value="1"/>
</dbReference>
<comment type="caution">
    <text evidence="7">The sequence shown here is derived from an EMBL/GenBank/DDBJ whole genome shotgun (WGS) entry which is preliminary data.</text>
</comment>
<dbReference type="InterPro" id="IPR031127">
    <property type="entry name" value="E3_UB_ligase_RBR"/>
</dbReference>
<proteinExistence type="predicted"/>
<keyword evidence="1" id="KW-0479">Metal-binding</keyword>
<evidence type="ECO:0000313" key="7">
    <source>
        <dbReference type="EMBL" id="KAF7337330.1"/>
    </source>
</evidence>
<gene>
    <name evidence="7" type="ORF">MSAN_02258500</name>
</gene>
<organism evidence="7 8">
    <name type="scientific">Mycena sanguinolenta</name>
    <dbReference type="NCBI Taxonomy" id="230812"/>
    <lineage>
        <taxon>Eukaryota</taxon>
        <taxon>Fungi</taxon>
        <taxon>Dikarya</taxon>
        <taxon>Basidiomycota</taxon>
        <taxon>Agaricomycotina</taxon>
        <taxon>Agaricomycetes</taxon>
        <taxon>Agaricomycetidae</taxon>
        <taxon>Agaricales</taxon>
        <taxon>Marasmiineae</taxon>
        <taxon>Mycenaceae</taxon>
        <taxon>Mycena</taxon>
    </lineage>
</organism>
<dbReference type="InterPro" id="IPR017907">
    <property type="entry name" value="Znf_RING_CS"/>
</dbReference>
<protein>
    <submittedName>
        <fullName evidence="7">RBR-type E3 ubiquitin transferase</fullName>
    </submittedName>
</protein>
<evidence type="ECO:0000259" key="6">
    <source>
        <dbReference type="PROSITE" id="PS50089"/>
    </source>
</evidence>
<dbReference type="Pfam" id="PF00097">
    <property type="entry name" value="zf-C3HC4"/>
    <property type="match status" value="1"/>
</dbReference>
<dbReference type="AlphaFoldDB" id="A0A8H7CH90"/>
<feature type="domain" description="RING-type" evidence="6">
    <location>
        <begin position="211"/>
        <end position="248"/>
    </location>
</feature>
<dbReference type="Gene3D" id="3.30.40.10">
    <property type="entry name" value="Zinc/RING finger domain, C3HC4 (zinc finger)"/>
    <property type="match status" value="1"/>
</dbReference>
<dbReference type="PROSITE" id="PS00518">
    <property type="entry name" value="ZF_RING_1"/>
    <property type="match status" value="1"/>
</dbReference>
<keyword evidence="8" id="KW-1185">Reference proteome</keyword>
<keyword evidence="2 5" id="KW-0863">Zinc-finger</keyword>
<dbReference type="GO" id="GO:0004842">
    <property type="term" value="F:ubiquitin-protein transferase activity"/>
    <property type="evidence" value="ECO:0007669"/>
    <property type="project" value="InterPro"/>
</dbReference>
<dbReference type="InterPro" id="IPR013083">
    <property type="entry name" value="Znf_RING/FYVE/PHD"/>
</dbReference>
<evidence type="ECO:0000256" key="1">
    <source>
        <dbReference type="ARBA" id="ARBA00022723"/>
    </source>
</evidence>
<keyword evidence="7" id="KW-0808">Transferase</keyword>
<evidence type="ECO:0000313" key="8">
    <source>
        <dbReference type="Proteomes" id="UP000623467"/>
    </source>
</evidence>
<dbReference type="InterPro" id="IPR002867">
    <property type="entry name" value="IBR_dom"/>
</dbReference>
<reference evidence="7" key="1">
    <citation type="submission" date="2020-05" db="EMBL/GenBank/DDBJ databases">
        <title>Mycena genomes resolve the evolution of fungal bioluminescence.</title>
        <authorList>
            <person name="Tsai I.J."/>
        </authorList>
    </citation>
    <scope>NUCLEOTIDE SEQUENCE</scope>
    <source>
        <strain evidence="7">160909Yilan</strain>
    </source>
</reference>